<feature type="binding site" evidence="13 14">
    <location>
        <begin position="19"/>
        <end position="21"/>
    </location>
    <ligand>
        <name>substrate</name>
    </ligand>
</feature>
<name>A0A7C3CK08_9BACT</name>
<feature type="binding site" evidence="13 15">
    <location>
        <position position="200"/>
    </location>
    <ligand>
        <name>ATP</name>
        <dbReference type="ChEBI" id="CHEBI:30616"/>
    </ligand>
</feature>
<dbReference type="InterPro" id="IPR015824">
    <property type="entry name" value="Phosphoglycerate_kinase_N"/>
</dbReference>
<evidence type="ECO:0000256" key="2">
    <source>
        <dbReference type="ARBA" id="ARBA00004838"/>
    </source>
</evidence>
<evidence type="ECO:0000256" key="7">
    <source>
        <dbReference type="ARBA" id="ARBA00022490"/>
    </source>
</evidence>
<evidence type="ECO:0000256" key="9">
    <source>
        <dbReference type="ARBA" id="ARBA00022741"/>
    </source>
</evidence>
<dbReference type="GO" id="GO:0043531">
    <property type="term" value="F:ADP binding"/>
    <property type="evidence" value="ECO:0007669"/>
    <property type="project" value="TreeGrafter"/>
</dbReference>
<comment type="caution">
    <text evidence="13">Lacks conserved residue(s) required for the propagation of feature annotation.</text>
</comment>
<evidence type="ECO:0000256" key="6">
    <source>
        <dbReference type="ARBA" id="ARBA00016471"/>
    </source>
</evidence>
<dbReference type="CDD" id="cd00318">
    <property type="entry name" value="Phosphoglycerate_kinase"/>
    <property type="match status" value="1"/>
</dbReference>
<feature type="binding site" evidence="13 15">
    <location>
        <position position="321"/>
    </location>
    <ligand>
        <name>ATP</name>
        <dbReference type="ChEBI" id="CHEBI:30616"/>
    </ligand>
</feature>
<evidence type="ECO:0000256" key="13">
    <source>
        <dbReference type="HAMAP-Rule" id="MF_00145"/>
    </source>
</evidence>
<dbReference type="SUPFAM" id="SSF53748">
    <property type="entry name" value="Phosphoglycerate kinase"/>
    <property type="match status" value="1"/>
</dbReference>
<dbReference type="InterPro" id="IPR015911">
    <property type="entry name" value="Phosphoglycerate_kinase_CS"/>
</dbReference>
<evidence type="ECO:0000256" key="15">
    <source>
        <dbReference type="PIRSR" id="PIRSR000724-2"/>
    </source>
</evidence>
<dbReference type="GO" id="GO:0004618">
    <property type="term" value="F:phosphoglycerate kinase activity"/>
    <property type="evidence" value="ECO:0007669"/>
    <property type="project" value="UniProtKB-UniRule"/>
</dbReference>
<comment type="caution">
    <text evidence="17">The sequence shown here is derived from an EMBL/GenBank/DDBJ whole genome shotgun (WGS) entry which is preliminary data.</text>
</comment>
<organism evidence="17">
    <name type="scientific">Thermosulfurimonas dismutans</name>
    <dbReference type="NCBI Taxonomy" id="999894"/>
    <lineage>
        <taxon>Bacteria</taxon>
        <taxon>Pseudomonadati</taxon>
        <taxon>Thermodesulfobacteriota</taxon>
        <taxon>Thermodesulfobacteria</taxon>
        <taxon>Thermodesulfobacteriales</taxon>
        <taxon>Thermodesulfobacteriaceae</taxon>
        <taxon>Thermosulfurimonas</taxon>
    </lineage>
</organism>
<accession>A0A7C3CK08</accession>
<dbReference type="HAMAP" id="MF_00145">
    <property type="entry name" value="Phosphoglyc_kinase"/>
    <property type="match status" value="1"/>
</dbReference>
<dbReference type="Pfam" id="PF00162">
    <property type="entry name" value="PGK"/>
    <property type="match status" value="1"/>
</dbReference>
<comment type="similarity">
    <text evidence="3 13 16">Belongs to the phosphoglycerate kinase family.</text>
</comment>
<comment type="subcellular location">
    <subcellularLocation>
        <location evidence="13">Cytoplasm</location>
    </subcellularLocation>
</comment>
<comment type="catalytic activity">
    <reaction evidence="1 13 16">
        <text>(2R)-3-phosphoglycerate + ATP = (2R)-3-phospho-glyceroyl phosphate + ADP</text>
        <dbReference type="Rhea" id="RHEA:14801"/>
        <dbReference type="ChEBI" id="CHEBI:30616"/>
        <dbReference type="ChEBI" id="CHEBI:57604"/>
        <dbReference type="ChEBI" id="CHEBI:58272"/>
        <dbReference type="ChEBI" id="CHEBI:456216"/>
        <dbReference type="EC" id="2.7.2.3"/>
    </reaction>
</comment>
<feature type="binding site" evidence="14">
    <location>
        <position position="149"/>
    </location>
    <ligand>
        <name>(2R)-3-phosphoglycerate</name>
        <dbReference type="ChEBI" id="CHEBI:58272"/>
    </ligand>
</feature>
<evidence type="ECO:0000256" key="10">
    <source>
        <dbReference type="ARBA" id="ARBA00022777"/>
    </source>
</evidence>
<dbReference type="InterPro" id="IPR036043">
    <property type="entry name" value="Phosphoglycerate_kinase_sf"/>
</dbReference>
<keyword evidence="7 13" id="KW-0963">Cytoplasm</keyword>
<evidence type="ECO:0000256" key="8">
    <source>
        <dbReference type="ARBA" id="ARBA00022679"/>
    </source>
</evidence>
<dbReference type="PROSITE" id="PS00111">
    <property type="entry name" value="PGLYCERATE_KINASE"/>
    <property type="match status" value="1"/>
</dbReference>
<dbReference type="GO" id="GO:0006096">
    <property type="term" value="P:glycolytic process"/>
    <property type="evidence" value="ECO:0007669"/>
    <property type="project" value="UniProtKB-UniRule"/>
</dbReference>
<evidence type="ECO:0000256" key="14">
    <source>
        <dbReference type="PIRSR" id="PIRSR000724-1"/>
    </source>
</evidence>
<dbReference type="Gene3D" id="3.40.50.1260">
    <property type="entry name" value="Phosphoglycerate kinase, N-terminal domain"/>
    <property type="match status" value="2"/>
</dbReference>
<keyword evidence="9 13" id="KW-0547">Nucleotide-binding</keyword>
<keyword evidence="12 13" id="KW-0324">Glycolysis</keyword>
<evidence type="ECO:0000313" key="17">
    <source>
        <dbReference type="EMBL" id="HFC97416.1"/>
    </source>
</evidence>
<dbReference type="FunFam" id="3.40.50.1260:FF:000031">
    <property type="entry name" value="Phosphoglycerate kinase 1"/>
    <property type="match status" value="1"/>
</dbReference>
<feature type="binding site" evidence="13">
    <location>
        <position position="34"/>
    </location>
    <ligand>
        <name>substrate</name>
    </ligand>
</feature>
<feature type="binding site" evidence="13 15">
    <location>
        <begin position="347"/>
        <end position="350"/>
    </location>
    <ligand>
        <name>ATP</name>
        <dbReference type="ChEBI" id="CHEBI:30616"/>
    </ligand>
</feature>
<keyword evidence="8 13" id="KW-0808">Transferase</keyword>
<feature type="binding site" evidence="14">
    <location>
        <position position="34"/>
    </location>
    <ligand>
        <name>(2R)-3-phosphoglycerate</name>
        <dbReference type="ChEBI" id="CHEBI:58272"/>
    </ligand>
</feature>
<gene>
    <name evidence="13" type="primary">pgk</name>
    <name evidence="17" type="ORF">ENJ40_03015</name>
</gene>
<dbReference type="PRINTS" id="PR00477">
    <property type="entry name" value="PHGLYCKINASE"/>
</dbReference>
<dbReference type="Proteomes" id="UP000886043">
    <property type="component" value="Unassembled WGS sequence"/>
</dbReference>
<feature type="binding site" evidence="13">
    <location>
        <position position="116"/>
    </location>
    <ligand>
        <name>substrate</name>
    </ligand>
</feature>
<evidence type="ECO:0000256" key="4">
    <source>
        <dbReference type="ARBA" id="ARBA00011245"/>
    </source>
</evidence>
<comment type="pathway">
    <text evidence="2 13">Carbohydrate degradation; glycolysis; pyruvate from D-glyceraldehyde 3-phosphate: step 2/5.</text>
</comment>
<keyword evidence="10 13" id="KW-0418">Kinase</keyword>
<dbReference type="UniPathway" id="UPA00109">
    <property type="reaction ID" value="UER00185"/>
</dbReference>
<evidence type="ECO:0000256" key="11">
    <source>
        <dbReference type="ARBA" id="ARBA00022840"/>
    </source>
</evidence>
<dbReference type="PANTHER" id="PTHR11406:SF23">
    <property type="entry name" value="PHOSPHOGLYCERATE KINASE 1, CHLOROPLASTIC-RELATED"/>
    <property type="match status" value="1"/>
</dbReference>
<sequence>MRRVDQLEVSGKRVLVRVDYNVPLSEGRVRDDTRIRASLSTLRYLKEKGARIILCSHLGRPKGERKPEFSLRPVGERLSELLGEEVRFVEDCVGPEVEKAVSELEPGQVLLLENLRFHAGETKNDPEFAATLASLAEVYVNDAFSVSHRAHASVVGVPERIKEKAAGFQLAREIDYLSQALDAPERPLVAVIGGAKISGKIEVLRNLLRRVDKLIIGGAMANTFLTAEGFSLGRSLVDESEIELAREILLASGERGVKVYLPVDLVVAEDEKAERGEEVPVEAVPADKAAYDIGEETLILFAEALSGAGTIIWNGPLGLFENPAFAYGTVALARAIAAENALTLAGGGDTLAAIKRAGVARAFSYLSTGGGAFLEFLEGKKLPGIAALE</sequence>
<dbReference type="GO" id="GO:0006094">
    <property type="term" value="P:gluconeogenesis"/>
    <property type="evidence" value="ECO:0007669"/>
    <property type="project" value="TreeGrafter"/>
</dbReference>
<dbReference type="EC" id="2.7.2.3" evidence="5 13"/>
<evidence type="ECO:0000256" key="3">
    <source>
        <dbReference type="ARBA" id="ARBA00008982"/>
    </source>
</evidence>
<keyword evidence="11 13" id="KW-0067">ATP-binding</keyword>
<dbReference type="PIRSF" id="PIRSF000724">
    <property type="entry name" value="Pgk"/>
    <property type="match status" value="1"/>
</dbReference>
<dbReference type="EMBL" id="DRMH01000032">
    <property type="protein sequence ID" value="HFC97416.1"/>
    <property type="molecule type" value="Genomic_DNA"/>
</dbReference>
<evidence type="ECO:0000256" key="16">
    <source>
        <dbReference type="RuleBase" id="RU000532"/>
    </source>
</evidence>
<proteinExistence type="inferred from homology"/>
<evidence type="ECO:0000256" key="1">
    <source>
        <dbReference type="ARBA" id="ARBA00000642"/>
    </source>
</evidence>
<dbReference type="FunFam" id="3.40.50.1260:FF:000006">
    <property type="entry name" value="Phosphoglycerate kinase"/>
    <property type="match status" value="1"/>
</dbReference>
<dbReference type="InterPro" id="IPR001576">
    <property type="entry name" value="Phosphoglycerate_kinase"/>
</dbReference>
<dbReference type="GO" id="GO:0005524">
    <property type="term" value="F:ATP binding"/>
    <property type="evidence" value="ECO:0007669"/>
    <property type="project" value="UniProtKB-KW"/>
</dbReference>
<evidence type="ECO:0000256" key="5">
    <source>
        <dbReference type="ARBA" id="ARBA00013061"/>
    </source>
</evidence>
<feature type="binding site" evidence="14">
    <location>
        <position position="116"/>
    </location>
    <ligand>
        <name>(2R)-3-phosphoglycerate</name>
        <dbReference type="ChEBI" id="CHEBI:58272"/>
    </ligand>
</feature>
<evidence type="ECO:0000256" key="12">
    <source>
        <dbReference type="ARBA" id="ARBA00023152"/>
    </source>
</evidence>
<comment type="subunit">
    <text evidence="4 13">Monomer.</text>
</comment>
<protein>
    <recommendedName>
        <fullName evidence="6 13">Phosphoglycerate kinase</fullName>
        <ecNumber evidence="5 13">2.7.2.3</ecNumber>
    </recommendedName>
</protein>
<dbReference type="PANTHER" id="PTHR11406">
    <property type="entry name" value="PHOSPHOGLYCERATE KINASE"/>
    <property type="match status" value="1"/>
</dbReference>
<feature type="binding site" evidence="13 14">
    <location>
        <begin position="57"/>
        <end position="60"/>
    </location>
    <ligand>
        <name>substrate</name>
    </ligand>
</feature>
<reference evidence="17" key="1">
    <citation type="journal article" date="2020" name="mSystems">
        <title>Genome- and Community-Level Interaction Insights into Carbon Utilization and Element Cycling Functions of Hydrothermarchaeota in Hydrothermal Sediment.</title>
        <authorList>
            <person name="Zhou Z."/>
            <person name="Liu Y."/>
            <person name="Xu W."/>
            <person name="Pan J."/>
            <person name="Luo Z.H."/>
            <person name="Li M."/>
        </authorList>
    </citation>
    <scope>NUCLEOTIDE SEQUENCE [LARGE SCALE GENOMIC DNA]</scope>
    <source>
        <strain evidence="17">HyVt-483</strain>
    </source>
</reference>
<dbReference type="AlphaFoldDB" id="A0A7C3CK08"/>
<dbReference type="GO" id="GO:0005829">
    <property type="term" value="C:cytosol"/>
    <property type="evidence" value="ECO:0007669"/>
    <property type="project" value="TreeGrafter"/>
</dbReference>
<feature type="binding site" evidence="13">
    <location>
        <position position="149"/>
    </location>
    <ligand>
        <name>substrate</name>
    </ligand>
</feature>